<feature type="transmembrane region" description="Helical" evidence="1">
    <location>
        <begin position="357"/>
        <end position="384"/>
    </location>
</feature>
<keyword evidence="1" id="KW-1133">Transmembrane helix</keyword>
<dbReference type="STRING" id="1454373.ACMU_13820"/>
<organism evidence="2 3">
    <name type="scientific">Actibacterium mucosum KCTC 23349</name>
    <dbReference type="NCBI Taxonomy" id="1454373"/>
    <lineage>
        <taxon>Bacteria</taxon>
        <taxon>Pseudomonadati</taxon>
        <taxon>Pseudomonadota</taxon>
        <taxon>Alphaproteobacteria</taxon>
        <taxon>Rhodobacterales</taxon>
        <taxon>Roseobacteraceae</taxon>
        <taxon>Actibacterium</taxon>
    </lineage>
</organism>
<dbReference type="PANTHER" id="PTHR43738">
    <property type="entry name" value="ABC TRANSPORTER, MEMBRANE PROTEIN"/>
    <property type="match status" value="1"/>
</dbReference>
<dbReference type="Proteomes" id="UP000026249">
    <property type="component" value="Unassembled WGS sequence"/>
</dbReference>
<gene>
    <name evidence="2" type="ORF">ACMU_13820</name>
</gene>
<evidence type="ECO:0000313" key="3">
    <source>
        <dbReference type="Proteomes" id="UP000026249"/>
    </source>
</evidence>
<name>A0A037ZFD7_9RHOB</name>
<keyword evidence="1" id="KW-0812">Transmembrane</keyword>
<feature type="transmembrane region" description="Helical" evidence="1">
    <location>
        <begin position="310"/>
        <end position="337"/>
    </location>
</feature>
<dbReference type="OrthoDB" id="9784014at2"/>
<comment type="caution">
    <text evidence="2">The sequence shown here is derived from an EMBL/GenBank/DDBJ whole genome shotgun (WGS) entry which is preliminary data.</text>
</comment>
<keyword evidence="1" id="KW-0472">Membrane</keyword>
<dbReference type="EMBL" id="JFKE01000005">
    <property type="protein sequence ID" value="KAJ54838.1"/>
    <property type="molecule type" value="Genomic_DNA"/>
</dbReference>
<evidence type="ECO:0000313" key="2">
    <source>
        <dbReference type="EMBL" id="KAJ54838.1"/>
    </source>
</evidence>
<evidence type="ECO:0008006" key="4">
    <source>
        <dbReference type="Google" id="ProtNLM"/>
    </source>
</evidence>
<dbReference type="PANTHER" id="PTHR43738:SF2">
    <property type="entry name" value="ABC TRANSPORTER PERMEASE"/>
    <property type="match status" value="1"/>
</dbReference>
<reference evidence="2 3" key="1">
    <citation type="submission" date="2014-03" db="EMBL/GenBank/DDBJ databases">
        <title>Draft Genome Sequence of Actibacterium mucosum KCTC 23349, a Marine Alphaproteobacterium with Complex Ionic Requirements Isolated from Mediterranean Seawater at Malvarrosa Beach, Valencia, Spain.</title>
        <authorList>
            <person name="Arahal D.R."/>
            <person name="Shao Z."/>
            <person name="Lai Q."/>
            <person name="Pujalte M.J."/>
        </authorList>
    </citation>
    <scope>NUCLEOTIDE SEQUENCE [LARGE SCALE GENOMIC DNA]</scope>
    <source>
        <strain evidence="2 3">KCTC 23349</strain>
    </source>
</reference>
<keyword evidence="3" id="KW-1185">Reference proteome</keyword>
<dbReference type="InterPro" id="IPR051125">
    <property type="entry name" value="ABC-4/HrtB_transporter"/>
</dbReference>
<dbReference type="RefSeq" id="WP_035259903.1">
    <property type="nucleotide sequence ID" value="NZ_JFKE01000005.1"/>
</dbReference>
<feature type="transmembrane region" description="Helical" evidence="1">
    <location>
        <begin position="49"/>
        <end position="69"/>
    </location>
</feature>
<accession>A0A037ZFD7</accession>
<evidence type="ECO:0000256" key="1">
    <source>
        <dbReference type="SAM" id="Phobius"/>
    </source>
</evidence>
<proteinExistence type="predicted"/>
<dbReference type="AlphaFoldDB" id="A0A037ZFD7"/>
<sequence length="437" mass="46082">MWQSLTPFLQNIVLLLTLLAPLVVAGSCVLHGYRTASLTRALMWRYRWANILFVVLIAVSVGLGVGLLAQERGLRQGTALAAEKFNVVVGAPGSDVTLMMASVFLQPSAVPLIDGEVYARIADHPHATLTAPLAFGDSYRGAAVVGTTSDFVDYLSGGLVAGRHFQNSLEAVIGAAAPLQVGEEFDPDHGRTPAEKSEFEGAHTGAGLRVVGKMAPTGTPWDKAILVAVESVWELHGLANGHAPTSENQLGPPFDAAYFPGTPAAIVHTDQLFAAYALQAEFNQASETMAFFPGAVLSRLYRVLGDIRQVISVMAFVTQILVAVSVVVGLFVLTLLFRRQMALLYALGAPRRFITGVIWSYGASLLVAGALAGMALGQLATILLSRILSARTDILITAPLGWPEVHLVAGFVGTASVLALLPALAVGRVTSPADLRG</sequence>
<protein>
    <recommendedName>
        <fullName evidence="4">ABC3 transporter permease protein domain-containing protein</fullName>
    </recommendedName>
</protein>
<feature type="transmembrane region" description="Helical" evidence="1">
    <location>
        <begin position="405"/>
        <end position="427"/>
    </location>
</feature>